<keyword evidence="6 10" id="KW-0274">FAD</keyword>
<dbReference type="InterPro" id="IPR003374">
    <property type="entry name" value="ApbE-like_sf"/>
</dbReference>
<feature type="signal peptide" evidence="12">
    <location>
        <begin position="1"/>
        <end position="24"/>
    </location>
</feature>
<dbReference type="InterPro" id="IPR024932">
    <property type="entry name" value="ApbE"/>
</dbReference>
<dbReference type="Pfam" id="PF02424">
    <property type="entry name" value="ApbE"/>
    <property type="match status" value="1"/>
</dbReference>
<dbReference type="EC" id="2.7.1.180" evidence="1 10"/>
<keyword evidence="7 10" id="KW-0460">Magnesium</keyword>
<evidence type="ECO:0000256" key="4">
    <source>
        <dbReference type="ARBA" id="ARBA00022679"/>
    </source>
</evidence>
<dbReference type="GO" id="GO:0046872">
    <property type="term" value="F:metal ion binding"/>
    <property type="evidence" value="ECO:0007669"/>
    <property type="project" value="UniProtKB-UniRule"/>
</dbReference>
<evidence type="ECO:0000256" key="3">
    <source>
        <dbReference type="ARBA" id="ARBA00022630"/>
    </source>
</evidence>
<proteinExistence type="inferred from homology"/>
<comment type="catalytic activity">
    <reaction evidence="9 10">
        <text>L-threonyl-[protein] + FAD = FMN-L-threonyl-[protein] + AMP + H(+)</text>
        <dbReference type="Rhea" id="RHEA:36847"/>
        <dbReference type="Rhea" id="RHEA-COMP:11060"/>
        <dbReference type="Rhea" id="RHEA-COMP:11061"/>
        <dbReference type="ChEBI" id="CHEBI:15378"/>
        <dbReference type="ChEBI" id="CHEBI:30013"/>
        <dbReference type="ChEBI" id="CHEBI:57692"/>
        <dbReference type="ChEBI" id="CHEBI:74257"/>
        <dbReference type="ChEBI" id="CHEBI:456215"/>
        <dbReference type="EC" id="2.7.1.180"/>
    </reaction>
</comment>
<dbReference type="EMBL" id="FWDO01000004">
    <property type="protein sequence ID" value="SLM18287.1"/>
    <property type="molecule type" value="Genomic_DNA"/>
</dbReference>
<evidence type="ECO:0000256" key="1">
    <source>
        <dbReference type="ARBA" id="ARBA00011955"/>
    </source>
</evidence>
<protein>
    <recommendedName>
        <fullName evidence="2 10">FAD:protein FMN transferase</fullName>
        <ecNumber evidence="1 10">2.7.1.180</ecNumber>
    </recommendedName>
    <alternativeName>
        <fullName evidence="8 10">Flavin transferase</fullName>
    </alternativeName>
</protein>
<gene>
    <name evidence="13" type="primary">apbE</name>
    <name evidence="13" type="ORF">SPIRO4BDMA_40859</name>
</gene>
<evidence type="ECO:0000256" key="12">
    <source>
        <dbReference type="SAM" id="SignalP"/>
    </source>
</evidence>
<name>A0A3P3XPR8_9SPIR</name>
<keyword evidence="3 10" id="KW-0285">Flavoprotein</keyword>
<evidence type="ECO:0000256" key="7">
    <source>
        <dbReference type="ARBA" id="ARBA00022842"/>
    </source>
</evidence>
<feature type="binding site" evidence="11">
    <location>
        <position position="176"/>
    </location>
    <ligand>
        <name>Mg(2+)</name>
        <dbReference type="ChEBI" id="CHEBI:18420"/>
    </ligand>
</feature>
<comment type="cofactor">
    <cofactor evidence="11">
        <name>Mg(2+)</name>
        <dbReference type="ChEBI" id="CHEBI:18420"/>
    </cofactor>
    <cofactor evidence="11">
        <name>Mn(2+)</name>
        <dbReference type="ChEBI" id="CHEBI:29035"/>
    </cofactor>
    <text evidence="11">Magnesium. Can also use manganese.</text>
</comment>
<evidence type="ECO:0000256" key="9">
    <source>
        <dbReference type="ARBA" id="ARBA00048540"/>
    </source>
</evidence>
<dbReference type="PANTHER" id="PTHR30040">
    <property type="entry name" value="THIAMINE BIOSYNTHESIS LIPOPROTEIN APBE"/>
    <property type="match status" value="1"/>
</dbReference>
<reference evidence="13" key="1">
    <citation type="submission" date="2017-02" db="EMBL/GenBank/DDBJ databases">
        <authorList>
            <person name="Regsiter A."/>
            <person name="William W."/>
        </authorList>
    </citation>
    <scope>NUCLEOTIDE SEQUENCE</scope>
    <source>
        <strain evidence="13">BdmA 4</strain>
    </source>
</reference>
<keyword evidence="12" id="KW-0732">Signal</keyword>
<evidence type="ECO:0000256" key="5">
    <source>
        <dbReference type="ARBA" id="ARBA00022723"/>
    </source>
</evidence>
<dbReference type="AlphaFoldDB" id="A0A3P3XPR8"/>
<evidence type="ECO:0000256" key="6">
    <source>
        <dbReference type="ARBA" id="ARBA00022827"/>
    </source>
</evidence>
<evidence type="ECO:0000256" key="2">
    <source>
        <dbReference type="ARBA" id="ARBA00016337"/>
    </source>
</evidence>
<comment type="similarity">
    <text evidence="10">Belongs to the ApbE family.</text>
</comment>
<dbReference type="GO" id="GO:0016740">
    <property type="term" value="F:transferase activity"/>
    <property type="evidence" value="ECO:0007669"/>
    <property type="project" value="UniProtKB-UniRule"/>
</dbReference>
<evidence type="ECO:0000256" key="10">
    <source>
        <dbReference type="PIRNR" id="PIRNR006268"/>
    </source>
</evidence>
<sequence length="347" mass="37856">MRFSKAFLLRSVAAAVLLAAGTVAAPFLYAEELSKTDFVLGTVCTIRLIDGGTNATLGEVFSRLRNIENHMSVNKDDSEISRVNAMAGKEPVQVSEDTFYVVSKALEYARLTNGAFDPSVGPLVKLWNIGNGGEKVPPEKEILAAKALVDWRQVVLDADTRKVFLKKPGMRLDLGAIAKGYAADEVEKILADHKVKAAIVDLGGNIFVFGGKKDKSPWRVGIQNPESARGEYLGIVTGGQMTVVTSGVYERYFFENGKRYHHILSTQTGFPVDNGLVSVSIVSKSSIDADALSTSLFILGIEKGMEFLRQFPDTYAVFIDKDNKVYLSPGAGKVFTLQDKDYQLAEK</sequence>
<feature type="binding site" evidence="11">
    <location>
        <position position="294"/>
    </location>
    <ligand>
        <name>Mg(2+)</name>
        <dbReference type="ChEBI" id="CHEBI:18420"/>
    </ligand>
</feature>
<dbReference type="Gene3D" id="3.10.520.10">
    <property type="entry name" value="ApbE-like domains"/>
    <property type="match status" value="1"/>
</dbReference>
<dbReference type="PANTHER" id="PTHR30040:SF2">
    <property type="entry name" value="FAD:PROTEIN FMN TRANSFERASE"/>
    <property type="match status" value="1"/>
</dbReference>
<dbReference type="SUPFAM" id="SSF143631">
    <property type="entry name" value="ApbE-like"/>
    <property type="match status" value="1"/>
</dbReference>
<dbReference type="PIRSF" id="PIRSF006268">
    <property type="entry name" value="ApbE"/>
    <property type="match status" value="1"/>
</dbReference>
<evidence type="ECO:0000313" key="13">
    <source>
        <dbReference type="EMBL" id="SLM18287.1"/>
    </source>
</evidence>
<evidence type="ECO:0000256" key="8">
    <source>
        <dbReference type="ARBA" id="ARBA00031306"/>
    </source>
</evidence>
<feature type="binding site" evidence="11">
    <location>
        <position position="290"/>
    </location>
    <ligand>
        <name>Mg(2+)</name>
        <dbReference type="ChEBI" id="CHEBI:18420"/>
    </ligand>
</feature>
<keyword evidence="5 10" id="KW-0479">Metal-binding</keyword>
<keyword evidence="13" id="KW-0449">Lipoprotein</keyword>
<evidence type="ECO:0000256" key="11">
    <source>
        <dbReference type="PIRSR" id="PIRSR006268-2"/>
    </source>
</evidence>
<feature type="chain" id="PRO_5039952332" description="FAD:protein FMN transferase" evidence="12">
    <location>
        <begin position="25"/>
        <end position="347"/>
    </location>
</feature>
<keyword evidence="4 10" id="KW-0808">Transferase</keyword>
<accession>A0A3P3XPR8</accession>
<organism evidence="13">
    <name type="scientific">uncultured spirochete</name>
    <dbReference type="NCBI Taxonomy" id="156406"/>
    <lineage>
        <taxon>Bacteria</taxon>
        <taxon>Pseudomonadati</taxon>
        <taxon>Spirochaetota</taxon>
        <taxon>Spirochaetia</taxon>
        <taxon>Spirochaetales</taxon>
        <taxon>environmental samples</taxon>
    </lineage>
</organism>